<keyword evidence="21" id="KW-1015">Disulfide bond</keyword>
<keyword evidence="4" id="KW-0217">Developmental protein</keyword>
<dbReference type="GO" id="GO:0005886">
    <property type="term" value="C:plasma membrane"/>
    <property type="evidence" value="ECO:0007669"/>
    <property type="project" value="UniProtKB-SubCell"/>
</dbReference>
<evidence type="ECO:0000256" key="4">
    <source>
        <dbReference type="ARBA" id="ARBA00022473"/>
    </source>
</evidence>
<evidence type="ECO:0000256" key="31">
    <source>
        <dbReference type="RuleBase" id="RU000311"/>
    </source>
</evidence>
<dbReference type="EC" id="2.7.10.1" evidence="3"/>
<dbReference type="STRING" id="38772.ENSGAGP00000009354"/>
<dbReference type="InterPro" id="IPR009135">
    <property type="entry name" value="VEGFR1_rcpt"/>
</dbReference>
<dbReference type="GO" id="GO:0030154">
    <property type="term" value="P:cell differentiation"/>
    <property type="evidence" value="ECO:0007669"/>
    <property type="project" value="UniProtKB-KW"/>
</dbReference>
<evidence type="ECO:0000256" key="16">
    <source>
        <dbReference type="ARBA" id="ARBA00022782"/>
    </source>
</evidence>
<keyword evidence="29" id="KW-0479">Metal-binding</keyword>
<evidence type="ECO:0000256" key="20">
    <source>
        <dbReference type="ARBA" id="ARBA00023137"/>
    </source>
</evidence>
<dbReference type="PROSITE" id="PS00109">
    <property type="entry name" value="PROTEIN_KINASE_TYR"/>
    <property type="match status" value="1"/>
</dbReference>
<dbReference type="GO" id="GO:0051094">
    <property type="term" value="P:positive regulation of developmental process"/>
    <property type="evidence" value="ECO:0007669"/>
    <property type="project" value="UniProtKB-ARBA"/>
</dbReference>
<dbReference type="InterPro" id="IPR041348">
    <property type="entry name" value="VEGFR-2_TMD"/>
</dbReference>
<dbReference type="PROSITE" id="PS50835">
    <property type="entry name" value="IG_LIKE"/>
    <property type="match status" value="6"/>
</dbReference>
<dbReference type="FunFam" id="1.10.510.10:FF:000077">
    <property type="entry name" value="Vascular endothelial growth factor receptor 2"/>
    <property type="match status" value="1"/>
</dbReference>
<evidence type="ECO:0000256" key="14">
    <source>
        <dbReference type="ARBA" id="ARBA00022753"/>
    </source>
</evidence>
<dbReference type="InterPro" id="IPR055229">
    <property type="entry name" value="VEGFR1-3_5th"/>
</dbReference>
<keyword evidence="23" id="KW-0325">Glycoprotein</keyword>
<evidence type="ECO:0000256" key="21">
    <source>
        <dbReference type="ARBA" id="ARBA00023157"/>
    </source>
</evidence>
<dbReference type="Gene3D" id="1.10.510.10">
    <property type="entry name" value="Transferase(Phosphotransferase) domain 1"/>
    <property type="match status" value="1"/>
</dbReference>
<dbReference type="InterPro" id="IPR020635">
    <property type="entry name" value="Tyr_kinase_cat_dom"/>
</dbReference>
<dbReference type="GO" id="GO:0019838">
    <property type="term" value="F:growth factor binding"/>
    <property type="evidence" value="ECO:0007669"/>
    <property type="project" value="TreeGrafter"/>
</dbReference>
<evidence type="ECO:0000256" key="19">
    <source>
        <dbReference type="ARBA" id="ARBA00023136"/>
    </source>
</evidence>
<evidence type="ECO:0000256" key="28">
    <source>
        <dbReference type="PIRSR" id="PIRSR000615-2"/>
    </source>
</evidence>
<keyword evidence="36" id="KW-1185">Reference proteome</keyword>
<feature type="domain" description="Protein kinase" evidence="33">
    <location>
        <begin position="822"/>
        <end position="1154"/>
    </location>
</feature>
<evidence type="ECO:0000256" key="5">
    <source>
        <dbReference type="ARBA" id="ARBA00022475"/>
    </source>
</evidence>
<keyword evidence="17 28" id="KW-0067">ATP-binding</keyword>
<dbReference type="InterPro" id="IPR050122">
    <property type="entry name" value="RTK"/>
</dbReference>
<keyword evidence="13 28" id="KW-0547">Nucleotide-binding</keyword>
<dbReference type="GO" id="GO:0005021">
    <property type="term" value="F:vascular endothelial growth factor receptor activity"/>
    <property type="evidence" value="ECO:0007669"/>
    <property type="project" value="InterPro"/>
</dbReference>
<proteinExistence type="inferred from homology"/>
<dbReference type="InterPro" id="IPR000719">
    <property type="entry name" value="Prot_kinase_dom"/>
</dbReference>
<dbReference type="GO" id="GO:0005768">
    <property type="term" value="C:endosome"/>
    <property type="evidence" value="ECO:0007669"/>
    <property type="project" value="UniProtKB-SubCell"/>
</dbReference>
<evidence type="ECO:0000256" key="10">
    <source>
        <dbReference type="ARBA" id="ARBA00022692"/>
    </source>
</evidence>
<evidence type="ECO:0000256" key="23">
    <source>
        <dbReference type="ARBA" id="ARBA00023180"/>
    </source>
</evidence>
<dbReference type="InterPro" id="IPR036179">
    <property type="entry name" value="Ig-like_dom_sf"/>
</dbReference>
<evidence type="ECO:0000313" key="36">
    <source>
        <dbReference type="Proteomes" id="UP000291020"/>
    </source>
</evidence>
<dbReference type="InterPro" id="IPR007110">
    <property type="entry name" value="Ig-like_dom"/>
</dbReference>
<dbReference type="InterPro" id="IPR055238">
    <property type="entry name" value="VEGFR1-3_N_Ig-like"/>
</dbReference>
<evidence type="ECO:0000256" key="27">
    <source>
        <dbReference type="PIRSR" id="PIRSR000615-1"/>
    </source>
</evidence>
<feature type="binding site" evidence="28">
    <location>
        <begin position="829"/>
        <end position="836"/>
    </location>
    <ligand>
        <name>ATP</name>
        <dbReference type="ChEBI" id="CHEBI:30616"/>
    </ligand>
</feature>
<dbReference type="GO" id="GO:0048010">
    <property type="term" value="P:vascular endothelial growth factor receptor signaling pathway"/>
    <property type="evidence" value="ECO:0007669"/>
    <property type="project" value="InterPro"/>
</dbReference>
<comment type="catalytic activity">
    <reaction evidence="25">
        <text>L-tyrosyl-[protein] + ATP = O-phospho-L-tyrosyl-[protein] + ADP + H(+)</text>
        <dbReference type="Rhea" id="RHEA:10596"/>
        <dbReference type="Rhea" id="RHEA-COMP:10136"/>
        <dbReference type="Rhea" id="RHEA-COMP:20101"/>
        <dbReference type="ChEBI" id="CHEBI:15378"/>
        <dbReference type="ChEBI" id="CHEBI:30616"/>
        <dbReference type="ChEBI" id="CHEBI:46858"/>
        <dbReference type="ChEBI" id="CHEBI:61978"/>
        <dbReference type="ChEBI" id="CHEBI:456216"/>
        <dbReference type="EC" id="2.7.10.1"/>
    </reaction>
</comment>
<keyword evidence="12" id="KW-0677">Repeat</keyword>
<evidence type="ECO:0000256" key="2">
    <source>
        <dbReference type="ARBA" id="ARBA00004251"/>
    </source>
</evidence>
<dbReference type="PRINTS" id="PR01833">
    <property type="entry name" value="VEGFRECEPTR1"/>
</dbReference>
<dbReference type="Pfam" id="PF07714">
    <property type="entry name" value="PK_Tyr_Ser-Thr"/>
    <property type="match status" value="1"/>
</dbReference>
<dbReference type="PANTHER" id="PTHR24416:SF390">
    <property type="entry name" value="VASCULAR ENDOTHELIAL GROWTH FACTOR RECEPTOR 1"/>
    <property type="match status" value="1"/>
</dbReference>
<accession>A0A452H3X8</accession>
<reference evidence="35" key="3">
    <citation type="submission" date="2025-09" db="UniProtKB">
        <authorList>
            <consortium name="Ensembl"/>
        </authorList>
    </citation>
    <scope>IDENTIFICATION</scope>
</reference>
<keyword evidence="5" id="KW-1003">Cell membrane</keyword>
<dbReference type="InterPro" id="IPR017441">
    <property type="entry name" value="Protein_kinase_ATP_BS"/>
</dbReference>
<evidence type="ECO:0000256" key="25">
    <source>
        <dbReference type="ARBA" id="ARBA00051243"/>
    </source>
</evidence>
<keyword evidence="7" id="KW-0597">Phosphoprotein</keyword>
<evidence type="ECO:0000256" key="18">
    <source>
        <dbReference type="ARBA" id="ARBA00022989"/>
    </source>
</evidence>
<sequence>MGSRALAGAMLCGLLAPALLLAGSSSGSKLKGPELSIKGAQHVIQAGQTLNLTCRGEMVHSWSLPEAPSQESKRLKVIKYACGRNGKQFCSSLTLSRAQANDTGYYRCKYASSSAVKKKTESTVYIFINDTGSPFVELHSDIPKIIHMTDGGEMIIPCRVTAPDVAVTLKKIPPETLIPDGKTIIWDSTKGFIIPKATYRFIGLMSCETTIDGHKYSTKYLTHRQTNTIFDVQLNTPNLVKLLKGDTLAVNCTVAAAWNTRVQMTWSYPGEEKHRASIINRIGQRTTDANIFYSILVVDKVRDIDKGQYTCHVKSGPSVKSVNTTVHVYDKTFITLKHRRKSVLEAVAGRKSYRLSMKVKAFPSPEVVWLKDGLPAAEKCARYMVKDYSLIIRDVAEEDAGNYTITLSIRQWNLYKNLTVTLIVNVKPQIYEKAVSSFPDPNLYLLGSKQVLTCTVYGIPQPTITWIWHPCRQNHSKARYEVCFNTEGPFILKSGSSRGNRIQSITQHMAMIEGKNKTASILTVAEAKSSGIYSCVASNKVGNVERNISFYVTDVPNGFHINLEKMPIEGENLILSCSVNKFLYKDIAWILPRTVNNQTKAKKHIIKEYSTTLILTIKNVSLEHSGTYACRARNIYSGEEVLQKKDVTIRAQEAPSLLRNLSDQIVNTSNSATLECQAQGIPEPHISWFKNHEEIQQEPGIILASGSKMLFIERVKKEDEGLYRCIATNLKGSVESAAYVTVQGTSERSNLELITLTCTCVAATLFWLLLTLFIRKLKRPSSSEIKTNYLSIIMDPDEGSLDEQCERLPFDASKWEFARERLKLGKSLGCGAFGKVVEAAAFGIKNSPTCRIVAVKMLKEGATASEYKALMTELKILIHIGHHLNIVNLLGACTKNGGPLMVIVEYCKYGNLSNYLKSKRNFFFPNKDASLQVEQMKEKKDIELVESKKQRLASVTSSESLASSGFQEDKSLSDVEEEEEDSDEFYKWPLTMEDLISYSFQVARGMEFLSSRKCIHRDLAARNVLLSENNVVKICDFGLARDIYKNPDYVRKGDARLPLKWMAPESIFDKIYNTKSDVWSYGVLLWEIFSLGASPYPGVQIDEDFFSRLKEGTRMRAPEYATSEMYQIMLDCWLGNPNERPRFSELVERLGDLLQANVQQDGKDYIPLNTIFTADSRFAYSSLTSINSNLSEDISVPKSNCENTENVGYINTFKMKLPQRVNTFEELSPKDTFVFDDYQADSGMVLASEELKHFTWTESKQKQTLFGLKAASRSKESVLSGMTRLSFCSSSCGHLSEASWRFPYGNIVLEKMKVCRSPPPDYNSLGFYSPPPV</sequence>
<dbReference type="InterPro" id="IPR013151">
    <property type="entry name" value="Immunoglobulin_dom"/>
</dbReference>
<feature type="binding site" evidence="28">
    <location>
        <position position="1022"/>
    </location>
    <ligand>
        <name>ATP</name>
        <dbReference type="ChEBI" id="CHEBI:30616"/>
    </ligand>
</feature>
<keyword evidence="8" id="KW-0037">Angiogenesis</keyword>
<keyword evidence="24 31" id="KW-0393">Immunoglobulin domain</keyword>
<dbReference type="GO" id="GO:0043235">
    <property type="term" value="C:receptor complex"/>
    <property type="evidence" value="ECO:0007669"/>
    <property type="project" value="TreeGrafter"/>
</dbReference>
<keyword evidence="20" id="KW-0829">Tyrosine-protein kinase</keyword>
<dbReference type="Pfam" id="PF17988">
    <property type="entry name" value="VEGFR-2_TMD"/>
    <property type="match status" value="1"/>
</dbReference>
<dbReference type="Pfam" id="PF22854">
    <property type="entry name" value="VEGFR1-3_N_Ig-like"/>
    <property type="match status" value="1"/>
</dbReference>
<evidence type="ECO:0000256" key="1">
    <source>
        <dbReference type="ARBA" id="ARBA00004177"/>
    </source>
</evidence>
<dbReference type="Gene3D" id="3.30.200.20">
    <property type="entry name" value="Phosphorylase Kinase, domain 1"/>
    <property type="match status" value="1"/>
</dbReference>
<evidence type="ECO:0000256" key="22">
    <source>
        <dbReference type="ARBA" id="ARBA00023170"/>
    </source>
</evidence>
<evidence type="ECO:0000256" key="6">
    <source>
        <dbReference type="ARBA" id="ARBA00022500"/>
    </source>
</evidence>
<dbReference type="FunFam" id="2.60.40.10:FF:000606">
    <property type="entry name" value="Vascular endothelial growth factor receptor 1"/>
    <property type="match status" value="1"/>
</dbReference>
<feature type="domain" description="Ig-like" evidence="34">
    <location>
        <begin position="349"/>
        <end position="421"/>
    </location>
</feature>
<organism evidence="35 36">
    <name type="scientific">Gopherus agassizii</name>
    <name type="common">Agassiz's desert tortoise</name>
    <dbReference type="NCBI Taxonomy" id="38772"/>
    <lineage>
        <taxon>Eukaryota</taxon>
        <taxon>Metazoa</taxon>
        <taxon>Chordata</taxon>
        <taxon>Craniata</taxon>
        <taxon>Vertebrata</taxon>
        <taxon>Euteleostomi</taxon>
        <taxon>Archelosauria</taxon>
        <taxon>Testudinata</taxon>
        <taxon>Testudines</taxon>
        <taxon>Cryptodira</taxon>
        <taxon>Durocryptodira</taxon>
        <taxon>Testudinoidea</taxon>
        <taxon>Testudinidae</taxon>
        <taxon>Gopherus</taxon>
    </lineage>
</organism>
<keyword evidence="19" id="KW-0472">Membrane</keyword>
<dbReference type="InterPro" id="IPR001245">
    <property type="entry name" value="Ser-Thr/Tyr_kinase_cat_dom"/>
</dbReference>
<dbReference type="SMART" id="SM00408">
    <property type="entry name" value="IGc2"/>
    <property type="match status" value="6"/>
</dbReference>
<dbReference type="SMART" id="SM00219">
    <property type="entry name" value="TyrKc"/>
    <property type="match status" value="1"/>
</dbReference>
<evidence type="ECO:0000256" key="32">
    <source>
        <dbReference type="SAM" id="SignalP"/>
    </source>
</evidence>
<dbReference type="Ensembl" id="ENSGAGT00000010752.1">
    <property type="protein sequence ID" value="ENSGAGP00000009354.1"/>
    <property type="gene ID" value="ENSGAGG00000007407.1"/>
</dbReference>
<dbReference type="InterPro" id="IPR003599">
    <property type="entry name" value="Ig_sub"/>
</dbReference>
<dbReference type="Gene3D" id="2.60.40.10">
    <property type="entry name" value="Immunoglobulins"/>
    <property type="match status" value="7"/>
</dbReference>
<keyword evidence="22 31" id="KW-0675">Receptor</keyword>
<evidence type="ECO:0000256" key="24">
    <source>
        <dbReference type="ARBA" id="ARBA00023319"/>
    </source>
</evidence>
<keyword evidence="14" id="KW-0967">Endosome</keyword>
<feature type="domain" description="Ig-like" evidence="34">
    <location>
        <begin position="655"/>
        <end position="741"/>
    </location>
</feature>
<evidence type="ECO:0000256" key="8">
    <source>
        <dbReference type="ARBA" id="ARBA00022657"/>
    </source>
</evidence>
<evidence type="ECO:0000256" key="29">
    <source>
        <dbReference type="PIRSR" id="PIRSR000615-3"/>
    </source>
</evidence>
<evidence type="ECO:0000256" key="15">
    <source>
        <dbReference type="ARBA" id="ARBA00022777"/>
    </source>
</evidence>
<feature type="binding site" evidence="29">
    <location>
        <position position="1036"/>
    </location>
    <ligand>
        <name>Mg(2+)</name>
        <dbReference type="ChEBI" id="CHEBI:18420"/>
    </ligand>
</feature>
<dbReference type="Proteomes" id="UP000291020">
    <property type="component" value="Unassembled WGS sequence"/>
</dbReference>
<dbReference type="FunFam" id="2.60.40.10:FF:000934">
    <property type="entry name" value="vascular endothelial growth factor receptor 1"/>
    <property type="match status" value="1"/>
</dbReference>
<dbReference type="InterPro" id="IPR003598">
    <property type="entry name" value="Ig_sub2"/>
</dbReference>
<evidence type="ECO:0000259" key="34">
    <source>
        <dbReference type="PROSITE" id="PS50835"/>
    </source>
</evidence>
<dbReference type="FunFam" id="3.30.200.20:FF:000041">
    <property type="entry name" value="Vascular endothelial growth factor receptor 2"/>
    <property type="match status" value="1"/>
</dbReference>
<dbReference type="PANTHER" id="PTHR24416">
    <property type="entry name" value="TYROSINE-PROTEIN KINASE RECEPTOR"/>
    <property type="match status" value="1"/>
</dbReference>
<keyword evidence="29" id="KW-0460">Magnesium</keyword>
<dbReference type="Pfam" id="PF07679">
    <property type="entry name" value="I-set"/>
    <property type="match status" value="2"/>
</dbReference>
<keyword evidence="6" id="KW-0145">Chemotaxis</keyword>
<dbReference type="FunFam" id="2.60.40.10:FF:001014">
    <property type="entry name" value="vascular endothelial growth factor receptor 1"/>
    <property type="match status" value="1"/>
</dbReference>
<evidence type="ECO:0000256" key="30">
    <source>
        <dbReference type="PROSITE-ProRule" id="PRU10141"/>
    </source>
</evidence>
<dbReference type="InterPro" id="IPR013783">
    <property type="entry name" value="Ig-like_fold"/>
</dbReference>
<dbReference type="Pfam" id="PF00047">
    <property type="entry name" value="ig"/>
    <property type="match status" value="1"/>
</dbReference>
<evidence type="ECO:0000256" key="17">
    <source>
        <dbReference type="ARBA" id="ARBA00022840"/>
    </source>
</evidence>
<dbReference type="PROSITE" id="PS00107">
    <property type="entry name" value="PROTEIN_KINASE_ATP"/>
    <property type="match status" value="1"/>
</dbReference>
<dbReference type="Pfam" id="PF13927">
    <property type="entry name" value="Ig_3"/>
    <property type="match status" value="1"/>
</dbReference>
<evidence type="ECO:0000256" key="3">
    <source>
        <dbReference type="ARBA" id="ARBA00011902"/>
    </source>
</evidence>
<reference evidence="36" key="1">
    <citation type="journal article" date="2017" name="PLoS ONE">
        <title>The Agassiz's desert tortoise genome provides a resource for the conservation of a threatened species.</title>
        <authorList>
            <person name="Tollis M."/>
            <person name="DeNardo D.F."/>
            <person name="Cornelius J.A."/>
            <person name="Dolby G.A."/>
            <person name="Edwards T."/>
            <person name="Henen B.T."/>
            <person name="Karl A.E."/>
            <person name="Murphy R.W."/>
            <person name="Kusumi K."/>
        </authorList>
    </citation>
    <scope>NUCLEOTIDE SEQUENCE [LARGE SCALE GENOMIC DNA]</scope>
</reference>
<feature type="chain" id="PRO_5019563945" description="Vascular endothelial growth factor receptor 1" evidence="32">
    <location>
        <begin position="28"/>
        <end position="1333"/>
    </location>
</feature>
<dbReference type="PROSITE" id="PS50011">
    <property type="entry name" value="PROTEIN_KINASE_DOM"/>
    <property type="match status" value="1"/>
</dbReference>
<feature type="binding site" evidence="29">
    <location>
        <position position="1023"/>
    </location>
    <ligand>
        <name>Mg(2+)</name>
        <dbReference type="ChEBI" id="CHEBI:18420"/>
    </ligand>
</feature>
<dbReference type="SUPFAM" id="SSF56112">
    <property type="entry name" value="Protein kinase-like (PK-like)"/>
    <property type="match status" value="1"/>
</dbReference>
<keyword evidence="11 32" id="KW-0732">Signal</keyword>
<evidence type="ECO:0000256" key="26">
    <source>
        <dbReference type="ARBA" id="ARBA00070972"/>
    </source>
</evidence>
<dbReference type="GO" id="GO:0005524">
    <property type="term" value="F:ATP binding"/>
    <property type="evidence" value="ECO:0007669"/>
    <property type="project" value="UniProtKB-UniRule"/>
</dbReference>
<comment type="subcellular location">
    <subcellularLocation>
        <location evidence="2">Cell membrane</location>
        <topology evidence="2">Single-pass type I membrane protein</topology>
    </subcellularLocation>
    <subcellularLocation>
        <location evidence="1">Endosome</location>
    </subcellularLocation>
    <subcellularLocation>
        <location evidence="31">Membrane</location>
        <topology evidence="31">Single-pass type I membrane protein</topology>
    </subcellularLocation>
</comment>
<dbReference type="PIRSF" id="PIRSF000615">
    <property type="entry name" value="TyrPK_CSF1-R"/>
    <property type="match status" value="1"/>
</dbReference>
<dbReference type="SMART" id="SM00409">
    <property type="entry name" value="IG"/>
    <property type="match status" value="7"/>
</dbReference>
<feature type="domain" description="Ig-like" evidence="34">
    <location>
        <begin position="428"/>
        <end position="549"/>
    </location>
</feature>
<evidence type="ECO:0000256" key="11">
    <source>
        <dbReference type="ARBA" id="ARBA00022729"/>
    </source>
</evidence>
<dbReference type="FunFam" id="2.60.40.10:FF:000143">
    <property type="entry name" value="Vascular endothelial growth factor receptor 3"/>
    <property type="match status" value="1"/>
</dbReference>
<feature type="domain" description="Ig-like" evidence="34">
    <location>
        <begin position="244"/>
        <end position="327"/>
    </location>
</feature>
<dbReference type="Pfam" id="PF22971">
    <property type="entry name" value="Ig_VEGFR-1-like_5th"/>
    <property type="match status" value="1"/>
</dbReference>
<keyword evidence="9" id="KW-0808">Transferase</keyword>
<evidence type="ECO:0000313" key="35">
    <source>
        <dbReference type="Ensembl" id="ENSGAGP00000009354.1"/>
    </source>
</evidence>
<dbReference type="InterPro" id="IPR001824">
    <property type="entry name" value="Tyr_kinase_rcpt_3_CS"/>
</dbReference>
<keyword evidence="15" id="KW-0418">Kinase</keyword>
<dbReference type="FunFam" id="2.60.40.10:FF:001031">
    <property type="entry name" value="Vascular endothelial growth factor receptor 1"/>
    <property type="match status" value="1"/>
</dbReference>
<feature type="domain" description="Ig-like" evidence="34">
    <location>
        <begin position="556"/>
        <end position="648"/>
    </location>
</feature>
<dbReference type="Pfam" id="PF21339">
    <property type="entry name" value="VEGFR-1-like_Ig-like"/>
    <property type="match status" value="1"/>
</dbReference>
<dbReference type="SUPFAM" id="SSF48726">
    <property type="entry name" value="Immunoglobulin"/>
    <property type="match status" value="7"/>
</dbReference>
<dbReference type="GO" id="GO:0006935">
    <property type="term" value="P:chemotaxis"/>
    <property type="evidence" value="ECO:0007669"/>
    <property type="project" value="UniProtKB-KW"/>
</dbReference>
<dbReference type="InterPro" id="IPR013098">
    <property type="entry name" value="Ig_I-set"/>
</dbReference>
<dbReference type="PRINTS" id="PR01832">
    <property type="entry name" value="VEGFRECEPTOR"/>
</dbReference>
<evidence type="ECO:0000259" key="33">
    <source>
        <dbReference type="PROSITE" id="PS50011"/>
    </source>
</evidence>
<feature type="domain" description="Ig-like" evidence="34">
    <location>
        <begin position="33"/>
        <end position="125"/>
    </location>
</feature>
<evidence type="ECO:0000256" key="13">
    <source>
        <dbReference type="ARBA" id="ARBA00022741"/>
    </source>
</evidence>
<comment type="similarity">
    <text evidence="31">Belongs to the protein kinase superfamily. Tyr protein kinase family. CSF-1/PDGF receptor subfamily.</text>
</comment>
<keyword evidence="16" id="KW-0221">Differentiation</keyword>
<feature type="binding site" evidence="28 30">
    <location>
        <position position="856"/>
    </location>
    <ligand>
        <name>ATP</name>
        <dbReference type="ChEBI" id="CHEBI:30616"/>
    </ligand>
</feature>
<dbReference type="GO" id="GO:0001525">
    <property type="term" value="P:angiogenesis"/>
    <property type="evidence" value="ECO:0007669"/>
    <property type="project" value="UniProtKB-KW"/>
</dbReference>
<dbReference type="InterPro" id="IPR008266">
    <property type="entry name" value="Tyr_kinase_AS"/>
</dbReference>
<reference evidence="35" key="2">
    <citation type="submission" date="2025-08" db="UniProtKB">
        <authorList>
            <consortium name="Ensembl"/>
        </authorList>
    </citation>
    <scope>IDENTIFICATION</scope>
</reference>
<evidence type="ECO:0000256" key="12">
    <source>
        <dbReference type="ARBA" id="ARBA00022737"/>
    </source>
</evidence>
<keyword evidence="10 31" id="KW-0812">Transmembrane</keyword>
<dbReference type="InterPro" id="IPR011009">
    <property type="entry name" value="Kinase-like_dom_sf"/>
</dbReference>
<evidence type="ECO:0000256" key="9">
    <source>
        <dbReference type="ARBA" id="ARBA00022679"/>
    </source>
</evidence>
<dbReference type="GO" id="GO:0005615">
    <property type="term" value="C:extracellular space"/>
    <property type="evidence" value="ECO:0007669"/>
    <property type="project" value="UniProtKB-ARBA"/>
</dbReference>
<dbReference type="GO" id="GO:0046872">
    <property type="term" value="F:metal ion binding"/>
    <property type="evidence" value="ECO:0007669"/>
    <property type="project" value="UniProtKB-KW"/>
</dbReference>
<name>A0A452H3X8_9SAUR</name>
<evidence type="ECO:0000256" key="7">
    <source>
        <dbReference type="ARBA" id="ARBA00022553"/>
    </source>
</evidence>
<feature type="active site" description="Proton acceptor" evidence="27">
    <location>
        <position position="1018"/>
    </location>
</feature>
<dbReference type="PROSITE" id="PS00240">
    <property type="entry name" value="RECEPTOR_TYR_KIN_III"/>
    <property type="match status" value="1"/>
</dbReference>
<keyword evidence="18" id="KW-1133">Transmembrane helix</keyword>
<feature type="signal peptide" evidence="32">
    <location>
        <begin position="1"/>
        <end position="27"/>
    </location>
</feature>
<protein>
    <recommendedName>
        <fullName evidence="26">Vascular endothelial growth factor receptor 1</fullName>
        <ecNumber evidence="3">2.7.10.1</ecNumber>
    </recommendedName>
</protein>